<keyword evidence="3" id="KW-0804">Transcription</keyword>
<comment type="caution">
    <text evidence="6">The sequence shown here is derived from an EMBL/GenBank/DDBJ whole genome shotgun (WGS) entry which is preliminary data.</text>
</comment>
<dbReference type="Proteomes" id="UP001597368">
    <property type="component" value="Unassembled WGS sequence"/>
</dbReference>
<dbReference type="PANTHER" id="PTHR30055">
    <property type="entry name" value="HTH-TYPE TRANSCRIPTIONAL REGULATOR RUTR"/>
    <property type="match status" value="1"/>
</dbReference>
<sequence length="186" mass="20318">MTTVETGMRARTRRAILDAAVATLSKNPGASLSDVAAAAGVGRTTIHRYFPERSDLITAIGDDLLEKIAVATERARPGEGPALQALDRLCQQYFELGDGLMLVFAEPHLMAGEKWEVETPSDRALLELIERGHAEGVIDAELPADWVQQLVWSVLYTAWQHIRDSGASKHESLGLCLRSLRKSLAT</sequence>
<dbReference type="Pfam" id="PF00440">
    <property type="entry name" value="TetR_N"/>
    <property type="match status" value="1"/>
</dbReference>
<feature type="DNA-binding region" description="H-T-H motif" evidence="4">
    <location>
        <begin position="31"/>
        <end position="50"/>
    </location>
</feature>
<evidence type="ECO:0000313" key="6">
    <source>
        <dbReference type="EMBL" id="MFD1936050.1"/>
    </source>
</evidence>
<dbReference type="EMBL" id="JBHUFV010000047">
    <property type="protein sequence ID" value="MFD1936050.1"/>
    <property type="molecule type" value="Genomic_DNA"/>
</dbReference>
<dbReference type="InterPro" id="IPR001647">
    <property type="entry name" value="HTH_TetR"/>
</dbReference>
<evidence type="ECO:0000313" key="7">
    <source>
        <dbReference type="Proteomes" id="UP001597368"/>
    </source>
</evidence>
<dbReference type="Gene3D" id="1.10.357.10">
    <property type="entry name" value="Tetracycline Repressor, domain 2"/>
    <property type="match status" value="1"/>
</dbReference>
<dbReference type="InterPro" id="IPR009057">
    <property type="entry name" value="Homeodomain-like_sf"/>
</dbReference>
<name>A0ABW4T285_9ACTN</name>
<reference evidence="7" key="1">
    <citation type="journal article" date="2019" name="Int. J. Syst. Evol. Microbiol.">
        <title>The Global Catalogue of Microorganisms (GCM) 10K type strain sequencing project: providing services to taxonomists for standard genome sequencing and annotation.</title>
        <authorList>
            <consortium name="The Broad Institute Genomics Platform"/>
            <consortium name="The Broad Institute Genome Sequencing Center for Infectious Disease"/>
            <person name="Wu L."/>
            <person name="Ma J."/>
        </authorList>
    </citation>
    <scope>NUCLEOTIDE SEQUENCE [LARGE SCALE GENOMIC DNA]</scope>
    <source>
        <strain evidence="7">ICMP 6774ER</strain>
    </source>
</reference>
<evidence type="ECO:0000256" key="1">
    <source>
        <dbReference type="ARBA" id="ARBA00023015"/>
    </source>
</evidence>
<keyword evidence="2 4" id="KW-0238">DNA-binding</keyword>
<accession>A0ABW4T285</accession>
<proteinExistence type="predicted"/>
<feature type="domain" description="HTH tetR-type" evidence="5">
    <location>
        <begin position="10"/>
        <end position="68"/>
    </location>
</feature>
<evidence type="ECO:0000256" key="3">
    <source>
        <dbReference type="ARBA" id="ARBA00023163"/>
    </source>
</evidence>
<keyword evidence="7" id="KW-1185">Reference proteome</keyword>
<dbReference type="SUPFAM" id="SSF46689">
    <property type="entry name" value="Homeodomain-like"/>
    <property type="match status" value="1"/>
</dbReference>
<gene>
    <name evidence="6" type="ORF">ACFSKW_31735</name>
</gene>
<dbReference type="RefSeq" id="WP_379576147.1">
    <property type="nucleotide sequence ID" value="NZ_JBHUFV010000047.1"/>
</dbReference>
<dbReference type="PANTHER" id="PTHR30055:SF234">
    <property type="entry name" value="HTH-TYPE TRANSCRIPTIONAL REGULATOR BETI"/>
    <property type="match status" value="1"/>
</dbReference>
<evidence type="ECO:0000256" key="4">
    <source>
        <dbReference type="PROSITE-ProRule" id="PRU00335"/>
    </source>
</evidence>
<evidence type="ECO:0000259" key="5">
    <source>
        <dbReference type="PROSITE" id="PS50977"/>
    </source>
</evidence>
<protein>
    <submittedName>
        <fullName evidence="6">TetR/AcrR family transcriptional regulator</fullName>
    </submittedName>
</protein>
<dbReference type="InterPro" id="IPR036271">
    <property type="entry name" value="Tet_transcr_reg_TetR-rel_C_sf"/>
</dbReference>
<dbReference type="InterPro" id="IPR050109">
    <property type="entry name" value="HTH-type_TetR-like_transc_reg"/>
</dbReference>
<dbReference type="SUPFAM" id="SSF48498">
    <property type="entry name" value="Tetracyclin repressor-like, C-terminal domain"/>
    <property type="match status" value="1"/>
</dbReference>
<dbReference type="PROSITE" id="PS50977">
    <property type="entry name" value="HTH_TETR_2"/>
    <property type="match status" value="1"/>
</dbReference>
<keyword evidence="1" id="KW-0805">Transcription regulation</keyword>
<evidence type="ECO:0000256" key="2">
    <source>
        <dbReference type="ARBA" id="ARBA00023125"/>
    </source>
</evidence>
<organism evidence="6 7">
    <name type="scientific">Nonomuraea mangrovi</name>
    <dbReference type="NCBI Taxonomy" id="2316207"/>
    <lineage>
        <taxon>Bacteria</taxon>
        <taxon>Bacillati</taxon>
        <taxon>Actinomycetota</taxon>
        <taxon>Actinomycetes</taxon>
        <taxon>Streptosporangiales</taxon>
        <taxon>Streptosporangiaceae</taxon>
        <taxon>Nonomuraea</taxon>
    </lineage>
</organism>